<dbReference type="HOGENOM" id="CLU_1935125_0_0_7"/>
<gene>
    <name evidence="2" type="ordered locus">HCW_04210</name>
</gene>
<name>I0EME2_HELC0</name>
<dbReference type="AlphaFoldDB" id="I0EME2"/>
<proteinExistence type="predicted"/>
<feature type="transmembrane region" description="Helical" evidence="1">
    <location>
        <begin position="22"/>
        <end position="40"/>
    </location>
</feature>
<keyword evidence="1" id="KW-0472">Membrane</keyword>
<dbReference type="STRING" id="182217.HCW_04210"/>
<sequence>MDTNNTDIQEQQGWTMDIGQKAMPFILSLFIYIANSLYQQENNGCSFLGFEIAYLFFEAISIIVCVHVVISVVQQDTINTIMARKVKAFFMGLTIFVAMSFVANSYDMAKEKQNSAVCQKLHQKIFDKQI</sequence>
<dbReference type="RefSeq" id="WP_014660981.1">
    <property type="nucleotide sequence ID" value="NC_017737.1"/>
</dbReference>
<dbReference type="EMBL" id="CP003479">
    <property type="protein sequence ID" value="AFI04111.1"/>
    <property type="molecule type" value="Genomic_DNA"/>
</dbReference>
<feature type="transmembrane region" description="Helical" evidence="1">
    <location>
        <begin position="86"/>
        <end position="106"/>
    </location>
</feature>
<protein>
    <submittedName>
        <fullName evidence="2">Uncharacterized protein</fullName>
    </submittedName>
</protein>
<keyword evidence="1" id="KW-0812">Transmembrane</keyword>
<keyword evidence="1" id="KW-1133">Transmembrane helix</keyword>
<organism evidence="2 3">
    <name type="scientific">Helicobacter cetorum (strain ATCC BAA-429 / MIT 00-7128)</name>
    <dbReference type="NCBI Taxonomy" id="182217"/>
    <lineage>
        <taxon>Bacteria</taxon>
        <taxon>Pseudomonadati</taxon>
        <taxon>Campylobacterota</taxon>
        <taxon>Epsilonproteobacteria</taxon>
        <taxon>Campylobacterales</taxon>
        <taxon>Helicobacteraceae</taxon>
        <taxon>Helicobacter</taxon>
    </lineage>
</organism>
<dbReference type="PATRIC" id="fig|182217.3.peg.899"/>
<dbReference type="KEGG" id="hce:HCW_04210"/>
<evidence type="ECO:0000256" key="1">
    <source>
        <dbReference type="SAM" id="Phobius"/>
    </source>
</evidence>
<feature type="transmembrane region" description="Helical" evidence="1">
    <location>
        <begin position="52"/>
        <end position="74"/>
    </location>
</feature>
<reference evidence="3" key="1">
    <citation type="submission" date="2012-04" db="EMBL/GenBank/DDBJ databases">
        <title>Complete genome sequence of Helicobacter cetorum strain MIT 00-7128.</title>
        <authorList>
            <person name="Kersulyte D."/>
            <person name="Berg D.E."/>
        </authorList>
    </citation>
    <scope>NUCLEOTIDE SEQUENCE [LARGE SCALE GENOMIC DNA]</scope>
    <source>
        <strain evidence="3">MIT 00-7128</strain>
    </source>
</reference>
<keyword evidence="3" id="KW-1185">Reference proteome</keyword>
<evidence type="ECO:0000313" key="2">
    <source>
        <dbReference type="EMBL" id="AFI04111.1"/>
    </source>
</evidence>
<accession>I0EME2</accession>
<evidence type="ECO:0000313" key="3">
    <source>
        <dbReference type="Proteomes" id="UP000005010"/>
    </source>
</evidence>
<dbReference type="Proteomes" id="UP000005010">
    <property type="component" value="Chromosome"/>
</dbReference>